<evidence type="ECO:0000313" key="2">
    <source>
        <dbReference type="EMBL" id="JAS09079.1"/>
    </source>
</evidence>
<gene>
    <name evidence="2" type="ORF">g.19125</name>
</gene>
<proteinExistence type="predicted"/>
<keyword evidence="1" id="KW-0732">Signal</keyword>
<accession>A0A1B6C6Z2</accession>
<dbReference type="SUPFAM" id="SSF49265">
    <property type="entry name" value="Fibronectin type III"/>
    <property type="match status" value="1"/>
</dbReference>
<protein>
    <recommendedName>
        <fullName evidence="3">Fibronectin type-III domain-containing protein</fullName>
    </recommendedName>
</protein>
<feature type="non-terminal residue" evidence="2">
    <location>
        <position position="379"/>
    </location>
</feature>
<organism evidence="2">
    <name type="scientific">Clastoptera arizonana</name>
    <name type="common">Arizona spittle bug</name>
    <dbReference type="NCBI Taxonomy" id="38151"/>
    <lineage>
        <taxon>Eukaryota</taxon>
        <taxon>Metazoa</taxon>
        <taxon>Ecdysozoa</taxon>
        <taxon>Arthropoda</taxon>
        <taxon>Hexapoda</taxon>
        <taxon>Insecta</taxon>
        <taxon>Pterygota</taxon>
        <taxon>Neoptera</taxon>
        <taxon>Paraneoptera</taxon>
        <taxon>Hemiptera</taxon>
        <taxon>Auchenorrhyncha</taxon>
        <taxon>Cercopoidea</taxon>
        <taxon>Clastopteridae</taxon>
        <taxon>Clastoptera</taxon>
    </lineage>
</organism>
<dbReference type="InterPro" id="IPR036116">
    <property type="entry name" value="FN3_sf"/>
</dbReference>
<dbReference type="EMBL" id="GEDC01028219">
    <property type="protein sequence ID" value="JAS09079.1"/>
    <property type="molecule type" value="Transcribed_RNA"/>
</dbReference>
<reference evidence="2" key="1">
    <citation type="submission" date="2015-12" db="EMBL/GenBank/DDBJ databases">
        <title>De novo transcriptome assembly of four potential Pierce s Disease insect vectors from Arizona vineyards.</title>
        <authorList>
            <person name="Tassone E.E."/>
        </authorList>
    </citation>
    <scope>NUCLEOTIDE SEQUENCE</scope>
</reference>
<name>A0A1B6C6Z2_9HEMI</name>
<evidence type="ECO:0008006" key="3">
    <source>
        <dbReference type="Google" id="ProtNLM"/>
    </source>
</evidence>
<dbReference type="AlphaFoldDB" id="A0A1B6C6Z2"/>
<feature type="chain" id="PRO_5008580262" description="Fibronectin type-III domain-containing protein" evidence="1">
    <location>
        <begin position="24"/>
        <end position="379"/>
    </location>
</feature>
<feature type="signal peptide" evidence="1">
    <location>
        <begin position="1"/>
        <end position="23"/>
    </location>
</feature>
<sequence>MARIFLNRILMFIGVFLIDIGISEEEIGSPLRIAQCRARCLQRFSTTTNSYNQCLQGPDCHMCWENCQLLQSNFPVWGAICSEKGICFPGCQQACQFHLEKMAQQAPVMVTRGEEVLSFTGDLASWPHPGSAESGPYVYVVMHRLPGKTWRQITQTLELTSKIPSGAASGTIRVLVVSREGLVTIYSPKAKSALSNAEAVIRSLGRDGLFGLGYPVVDLPSSSQGKRINTEIISPTTVNPLSMLDDPHDSAWNLREISLIHQKILVIAEIAWDPQSPAPGARTVYFVTWEVDGGGLRGNLFTDSTCVTLSLWPDTIYHIQVELVSHNSQRPDQSEELVLDTHRALAVEYETPPPPPAGHNTPRRVAVKPRRNLELVAGV</sequence>
<evidence type="ECO:0000256" key="1">
    <source>
        <dbReference type="SAM" id="SignalP"/>
    </source>
</evidence>